<dbReference type="EMBL" id="JAGETZ010000026">
    <property type="protein sequence ID" value="MBO2013079.1"/>
    <property type="molecule type" value="Genomic_DNA"/>
</dbReference>
<dbReference type="PANTHER" id="PTHR31793">
    <property type="entry name" value="4-HYDROXYBENZOYL-COA THIOESTERASE FAMILY MEMBER"/>
    <property type="match status" value="1"/>
</dbReference>
<dbReference type="InterPro" id="IPR006684">
    <property type="entry name" value="YbgC/YbaW"/>
</dbReference>
<evidence type="ECO:0000256" key="2">
    <source>
        <dbReference type="ARBA" id="ARBA00022801"/>
    </source>
</evidence>
<protein>
    <submittedName>
        <fullName evidence="3">Acyl-CoA thioesterase</fullName>
    </submittedName>
</protein>
<dbReference type="PIRSF" id="PIRSF003230">
    <property type="entry name" value="YbgC"/>
    <property type="match status" value="1"/>
</dbReference>
<gene>
    <name evidence="3" type="ORF">J4E00_28725</name>
</gene>
<evidence type="ECO:0000313" key="4">
    <source>
        <dbReference type="Proteomes" id="UP000664369"/>
    </source>
</evidence>
<dbReference type="SUPFAM" id="SSF54637">
    <property type="entry name" value="Thioesterase/thiol ester dehydrase-isomerase"/>
    <property type="match status" value="1"/>
</dbReference>
<organism evidence="3 4">
    <name type="scientific">Hymenobacter negativus</name>
    <dbReference type="NCBI Taxonomy" id="2795026"/>
    <lineage>
        <taxon>Bacteria</taxon>
        <taxon>Pseudomonadati</taxon>
        <taxon>Bacteroidota</taxon>
        <taxon>Cytophagia</taxon>
        <taxon>Cytophagales</taxon>
        <taxon>Hymenobacteraceae</taxon>
        <taxon>Hymenobacter</taxon>
    </lineage>
</organism>
<evidence type="ECO:0000313" key="3">
    <source>
        <dbReference type="EMBL" id="MBO2013079.1"/>
    </source>
</evidence>
<dbReference type="InterPro" id="IPR029069">
    <property type="entry name" value="HotDog_dom_sf"/>
</dbReference>
<keyword evidence="4" id="KW-1185">Reference proteome</keyword>
<name>A0ABS3QP64_9BACT</name>
<proteinExistence type="inferred from homology"/>
<reference evidence="3 4" key="1">
    <citation type="submission" date="2021-03" db="EMBL/GenBank/DDBJ databases">
        <authorList>
            <person name="Kim M.K."/>
        </authorList>
    </citation>
    <scope>NUCLEOTIDE SEQUENCE [LARGE SCALE GENOMIC DNA]</scope>
    <source>
        <strain evidence="3 4">BT442</strain>
    </source>
</reference>
<evidence type="ECO:0000256" key="1">
    <source>
        <dbReference type="ARBA" id="ARBA00005953"/>
    </source>
</evidence>
<sequence>MHIVWHGHYVKYLEDGREAFAREFGLGYHFLEQAGYGIPLVELVIDYKKAVRYGDTLAVETRYVPSATPKICFEYRIRDAASQQLVCTARTTQVFTNTQLQLQLMPPPCFTEWQQRWLPSLAPIV</sequence>
<dbReference type="InterPro" id="IPR050563">
    <property type="entry name" value="4-hydroxybenzoyl-CoA_TE"/>
</dbReference>
<keyword evidence="2" id="KW-0378">Hydrolase</keyword>
<dbReference type="PANTHER" id="PTHR31793:SF27">
    <property type="entry name" value="NOVEL THIOESTERASE SUPERFAMILY DOMAIN AND SAPOSIN A-TYPE DOMAIN CONTAINING PROTEIN (0610012H03RIK)"/>
    <property type="match status" value="1"/>
</dbReference>
<dbReference type="CDD" id="cd00586">
    <property type="entry name" value="4HBT"/>
    <property type="match status" value="1"/>
</dbReference>
<comment type="similarity">
    <text evidence="1">Belongs to the 4-hydroxybenzoyl-CoA thioesterase family.</text>
</comment>
<dbReference type="Proteomes" id="UP000664369">
    <property type="component" value="Unassembled WGS sequence"/>
</dbReference>
<comment type="caution">
    <text evidence="3">The sequence shown here is derived from an EMBL/GenBank/DDBJ whole genome shotgun (WGS) entry which is preliminary data.</text>
</comment>
<dbReference type="Pfam" id="PF13279">
    <property type="entry name" value="4HBT_2"/>
    <property type="match status" value="1"/>
</dbReference>
<accession>A0ABS3QP64</accession>
<dbReference type="Gene3D" id="3.10.129.10">
    <property type="entry name" value="Hotdog Thioesterase"/>
    <property type="match status" value="1"/>
</dbReference>